<dbReference type="AlphaFoldDB" id="A0A246ITS2"/>
<organism evidence="1 2">
    <name type="scientific">Roseateles aquatilis</name>
    <dbReference type="NCBI Taxonomy" id="431061"/>
    <lineage>
        <taxon>Bacteria</taxon>
        <taxon>Pseudomonadati</taxon>
        <taxon>Pseudomonadota</taxon>
        <taxon>Betaproteobacteria</taxon>
        <taxon>Burkholderiales</taxon>
        <taxon>Sphaerotilaceae</taxon>
        <taxon>Roseateles</taxon>
    </lineage>
</organism>
<keyword evidence="2" id="KW-1185">Reference proteome</keyword>
<reference evidence="1 2" key="1">
    <citation type="journal article" date="2008" name="Int. J. Syst. Evol. Microbiol.">
        <title>Description of Roseateles aquatilis sp. nov. and Roseateles terrae sp. nov., in the class Betaproteobacteria, and emended description of the genus Roseateles.</title>
        <authorList>
            <person name="Gomila M."/>
            <person name="Bowien B."/>
            <person name="Falsen E."/>
            <person name="Moore E.R."/>
            <person name="Lalucat J."/>
        </authorList>
    </citation>
    <scope>NUCLEOTIDE SEQUENCE [LARGE SCALE GENOMIC DNA]</scope>
    <source>
        <strain evidence="1 2">CCUG 48205</strain>
    </source>
</reference>
<accession>A0A246ITS2</accession>
<dbReference type="OrthoDB" id="7019622at2"/>
<sequence length="119" mass="12998">MLAAAPTAQAQIVPGHRYFPQRALRGELIIGVAPDVKLNGKPARLAPGARIRNAVDLVATPGSLYDQKLTVLYTRDISGLILDVWVLNEVELANKTWPTTAEQAAALQFDQASQIWRKP</sequence>
<comment type="caution">
    <text evidence="1">The sequence shown here is derived from an EMBL/GenBank/DDBJ whole genome shotgun (WGS) entry which is preliminary data.</text>
</comment>
<dbReference type="Proteomes" id="UP000197468">
    <property type="component" value="Unassembled WGS sequence"/>
</dbReference>
<gene>
    <name evidence="1" type="ORF">CDN99_27185</name>
</gene>
<protein>
    <submittedName>
        <fullName evidence="1">Uncharacterized protein</fullName>
    </submittedName>
</protein>
<evidence type="ECO:0000313" key="2">
    <source>
        <dbReference type="Proteomes" id="UP000197468"/>
    </source>
</evidence>
<evidence type="ECO:0000313" key="1">
    <source>
        <dbReference type="EMBL" id="OWQ83107.1"/>
    </source>
</evidence>
<proteinExistence type="predicted"/>
<dbReference type="EMBL" id="NIOF01000024">
    <property type="protein sequence ID" value="OWQ83107.1"/>
    <property type="molecule type" value="Genomic_DNA"/>
</dbReference>
<name>A0A246ITS2_9BURK</name>